<reference evidence="8 9" key="1">
    <citation type="journal article" date="2020" name="Mol. Biol. Evol.">
        <title>Distinct Expression and Methylation Patterns for Genes with Different Fates following a Single Whole-Genome Duplication in Flowering Plants.</title>
        <authorList>
            <person name="Shi T."/>
            <person name="Rahmani R.S."/>
            <person name="Gugger P.F."/>
            <person name="Wang M."/>
            <person name="Li H."/>
            <person name="Zhang Y."/>
            <person name="Li Z."/>
            <person name="Wang Q."/>
            <person name="Van de Peer Y."/>
            <person name="Marchal K."/>
            <person name="Chen J."/>
        </authorList>
    </citation>
    <scope>NUCLEOTIDE SEQUENCE [LARGE SCALE GENOMIC DNA]</scope>
    <source>
        <tissue evidence="8">Leaf</tissue>
    </source>
</reference>
<comment type="similarity">
    <text evidence="2">Belongs to the SPCS3 family.</text>
</comment>
<keyword evidence="5" id="KW-0735">Signal-anchor</keyword>
<keyword evidence="7" id="KW-0472">Membrane</keyword>
<evidence type="ECO:0000256" key="7">
    <source>
        <dbReference type="ARBA" id="ARBA00023136"/>
    </source>
</evidence>
<evidence type="ECO:0000256" key="4">
    <source>
        <dbReference type="ARBA" id="ARBA00022824"/>
    </source>
</evidence>
<evidence type="ECO:0000256" key="1">
    <source>
        <dbReference type="ARBA" id="ARBA00004648"/>
    </source>
</evidence>
<dbReference type="AlphaFoldDB" id="A0A822YLA2"/>
<dbReference type="InterPro" id="IPR007653">
    <property type="entry name" value="SPC3"/>
</dbReference>
<evidence type="ECO:0000256" key="5">
    <source>
        <dbReference type="ARBA" id="ARBA00022968"/>
    </source>
</evidence>
<evidence type="ECO:0000256" key="2">
    <source>
        <dbReference type="ARBA" id="ARBA00009289"/>
    </source>
</evidence>
<evidence type="ECO:0000256" key="6">
    <source>
        <dbReference type="ARBA" id="ARBA00022989"/>
    </source>
</evidence>
<keyword evidence="6" id="KW-1133">Transmembrane helix</keyword>
<gene>
    <name evidence="8" type="ORF">HUJ06_010616</name>
</gene>
<keyword evidence="3" id="KW-0812">Transmembrane</keyword>
<evidence type="ECO:0000313" key="9">
    <source>
        <dbReference type="Proteomes" id="UP000607653"/>
    </source>
</evidence>
<evidence type="ECO:0008006" key="10">
    <source>
        <dbReference type="Google" id="ProtNLM"/>
    </source>
</evidence>
<dbReference type="Pfam" id="PF04573">
    <property type="entry name" value="SPC22"/>
    <property type="match status" value="1"/>
</dbReference>
<dbReference type="Proteomes" id="UP000607653">
    <property type="component" value="Unassembled WGS sequence"/>
</dbReference>
<proteinExistence type="inferred from homology"/>
<evidence type="ECO:0000313" key="8">
    <source>
        <dbReference type="EMBL" id="DAD31765.1"/>
    </source>
</evidence>
<keyword evidence="9" id="KW-1185">Reference proteome</keyword>
<dbReference type="PANTHER" id="PTHR12804:SF9">
    <property type="entry name" value="SIGNAL PEPTIDASE COMPLEX SUBUNIT 3"/>
    <property type="match status" value="1"/>
</dbReference>
<organism evidence="8 9">
    <name type="scientific">Nelumbo nucifera</name>
    <name type="common">Sacred lotus</name>
    <dbReference type="NCBI Taxonomy" id="4432"/>
    <lineage>
        <taxon>Eukaryota</taxon>
        <taxon>Viridiplantae</taxon>
        <taxon>Streptophyta</taxon>
        <taxon>Embryophyta</taxon>
        <taxon>Tracheophyta</taxon>
        <taxon>Spermatophyta</taxon>
        <taxon>Magnoliopsida</taxon>
        <taxon>Proteales</taxon>
        <taxon>Nelumbonaceae</taxon>
        <taxon>Nelumbo</taxon>
    </lineage>
</organism>
<dbReference type="GO" id="GO:0006465">
    <property type="term" value="P:signal peptide processing"/>
    <property type="evidence" value="ECO:0007669"/>
    <property type="project" value="InterPro"/>
</dbReference>
<dbReference type="EMBL" id="DUZY01000003">
    <property type="protein sequence ID" value="DAD31765.1"/>
    <property type="molecule type" value="Genomic_DNA"/>
</dbReference>
<accession>A0A822YLA2</accession>
<comment type="subcellular location">
    <subcellularLocation>
        <location evidence="1">Endoplasmic reticulum membrane</location>
        <topology evidence="1">Single-pass type II membrane protein</topology>
    </subcellularLocation>
</comment>
<keyword evidence="4" id="KW-0256">Endoplasmic reticulum</keyword>
<dbReference type="GO" id="GO:0005787">
    <property type="term" value="C:signal peptidase complex"/>
    <property type="evidence" value="ECO:0007669"/>
    <property type="project" value="InterPro"/>
</dbReference>
<protein>
    <recommendedName>
        <fullName evidence="10">Signal peptidase complex subunit 3</fullName>
    </recommendedName>
</protein>
<name>A0A822YLA2_NELNU</name>
<evidence type="ECO:0000256" key="3">
    <source>
        <dbReference type="ARBA" id="ARBA00022692"/>
    </source>
</evidence>
<comment type="caution">
    <text evidence="8">The sequence shown here is derived from an EMBL/GenBank/DDBJ whole genome shotgun (WGS) entry which is preliminary data.</text>
</comment>
<sequence>MHSVLYRLNTLITLAGFLLAVMCSLASFTDTFHVPSVTAHAEVLKVNRFRKQLTGNDEVSLTLNVSMNLRSTFTWNTKQVFVFVAAEYETAKNSLNQVSLWDHIIQDKGHAKLEAQITNKYPFIDQFGKSANTNMYSAKPYMWEAIFVVRRSNLFSTGILCPRQVKQLKTRW</sequence>
<dbReference type="PANTHER" id="PTHR12804">
    <property type="entry name" value="MICROSOMAL SIGNAL PEPTIDASE 23 KD SUBUNIT SPC22/23"/>
    <property type="match status" value="1"/>
</dbReference>